<dbReference type="Gene3D" id="1.50.10.150">
    <property type="entry name" value="Voltage-dependent anion channel"/>
    <property type="match status" value="1"/>
</dbReference>
<evidence type="ECO:0000313" key="6">
    <source>
        <dbReference type="EMBL" id="EHI55797.1"/>
    </source>
</evidence>
<sequence length="298" mass="33185">MNQLLKRVTMPVAGVMLGMAALGNLLQSFGEGIRYICGVLSAFFALLLILKYIINPKDFKIDMNSSVSASVSGTFPMGIMLLSTYIKPFIGNAAFYIWAAAVGLHILLIFYFTYRFFIKQFDLKDVFASYYIVYVGIVVASVTAPAYNMQAFGNAAFWFGFATFILLFILVSIKYNKFKDIPAPAKPLICIYTAPLSLCIAGYVQSVMPKSKEMLIVMFIAASIIYIFTLIKAVDFIRGNFYPSFASFTFPFVISAIAAKMTMAALTKMGVQFINLKYIVLAETIIAVGFCLYTYIFF</sequence>
<dbReference type="PANTHER" id="PTHR37955:SF1">
    <property type="entry name" value="DEP DOMAIN-CONTAINING PROTEIN"/>
    <property type="match status" value="1"/>
</dbReference>
<dbReference type="OrthoDB" id="309023at2"/>
<dbReference type="GO" id="GO:0046583">
    <property type="term" value="F:monoatomic cation efflux transmembrane transporter activity"/>
    <property type="evidence" value="ECO:0007669"/>
    <property type="project" value="TreeGrafter"/>
</dbReference>
<evidence type="ECO:0008006" key="8">
    <source>
        <dbReference type="Google" id="ProtNLM"/>
    </source>
</evidence>
<gene>
    <name evidence="6" type="ORF">HMPREF9333_01012</name>
</gene>
<feature type="transmembrane region" description="Helical" evidence="5">
    <location>
        <begin position="245"/>
        <end position="266"/>
    </location>
</feature>
<dbReference type="Proteomes" id="UP000003011">
    <property type="component" value="Unassembled WGS sequence"/>
</dbReference>
<proteinExistence type="predicted"/>
<dbReference type="HOGENOM" id="CLU_075737_1_0_9"/>
<evidence type="ECO:0000313" key="7">
    <source>
        <dbReference type="Proteomes" id="UP000003011"/>
    </source>
</evidence>
<evidence type="ECO:0000256" key="5">
    <source>
        <dbReference type="SAM" id="Phobius"/>
    </source>
</evidence>
<dbReference type="InterPro" id="IPR004695">
    <property type="entry name" value="SLAC1/Mae1/Ssu1/TehA"/>
</dbReference>
<organism evidence="6 7">
    <name type="scientific">Johnsonella ignava ATCC 51276</name>
    <dbReference type="NCBI Taxonomy" id="679200"/>
    <lineage>
        <taxon>Bacteria</taxon>
        <taxon>Bacillati</taxon>
        <taxon>Bacillota</taxon>
        <taxon>Clostridia</taxon>
        <taxon>Lachnospirales</taxon>
        <taxon>Lachnospiraceae</taxon>
        <taxon>Johnsonella</taxon>
    </lineage>
</organism>
<evidence type="ECO:0000256" key="2">
    <source>
        <dbReference type="ARBA" id="ARBA00022692"/>
    </source>
</evidence>
<dbReference type="Pfam" id="PF03595">
    <property type="entry name" value="SLAC1"/>
    <property type="match status" value="1"/>
</dbReference>
<accession>G5GHH2</accession>
<dbReference type="RefSeq" id="WP_005540376.1">
    <property type="nucleotide sequence ID" value="NZ_JH378831.1"/>
</dbReference>
<keyword evidence="4 5" id="KW-0472">Membrane</keyword>
<dbReference type="CDD" id="cd09325">
    <property type="entry name" value="TDT_C4-dicarb_trans"/>
    <property type="match status" value="1"/>
</dbReference>
<feature type="transmembrane region" description="Helical" evidence="5">
    <location>
        <begin position="126"/>
        <end position="149"/>
    </location>
</feature>
<dbReference type="eggNOG" id="COG1275">
    <property type="taxonomic scope" value="Bacteria"/>
</dbReference>
<feature type="transmembrane region" description="Helical" evidence="5">
    <location>
        <begin position="214"/>
        <end position="233"/>
    </location>
</feature>
<dbReference type="STRING" id="679200.HMPREF9333_01012"/>
<dbReference type="AlphaFoldDB" id="G5GHH2"/>
<comment type="subcellular location">
    <subcellularLocation>
        <location evidence="1">Membrane</location>
        <topology evidence="1">Multi-pass membrane protein</topology>
    </subcellularLocation>
</comment>
<keyword evidence="2 5" id="KW-0812">Transmembrane</keyword>
<dbReference type="EMBL" id="ACZL01000016">
    <property type="protein sequence ID" value="EHI55797.1"/>
    <property type="molecule type" value="Genomic_DNA"/>
</dbReference>
<dbReference type="GO" id="GO:0005886">
    <property type="term" value="C:plasma membrane"/>
    <property type="evidence" value="ECO:0007669"/>
    <property type="project" value="TreeGrafter"/>
</dbReference>
<feature type="transmembrane region" description="Helical" evidence="5">
    <location>
        <begin position="93"/>
        <end position="114"/>
    </location>
</feature>
<evidence type="ECO:0000256" key="4">
    <source>
        <dbReference type="ARBA" id="ARBA00023136"/>
    </source>
</evidence>
<keyword evidence="7" id="KW-1185">Reference proteome</keyword>
<name>G5GHH2_9FIRM</name>
<reference evidence="6 7" key="1">
    <citation type="submission" date="2011-08" db="EMBL/GenBank/DDBJ databases">
        <title>The Genome Sequence of Johnsonella ignava ATCC 51276.</title>
        <authorList>
            <consortium name="The Broad Institute Genome Sequencing Platform"/>
            <person name="Earl A."/>
            <person name="Ward D."/>
            <person name="Feldgarden M."/>
            <person name="Gevers D."/>
            <person name="Izard J."/>
            <person name="Blanton J.M."/>
            <person name="Baranova O.V."/>
            <person name="Dewhirst F.E."/>
            <person name="Young S.K."/>
            <person name="Zeng Q."/>
            <person name="Gargeya S."/>
            <person name="Fitzgerald M."/>
            <person name="Haas B."/>
            <person name="Abouelleil A."/>
            <person name="Alvarado L."/>
            <person name="Arachchi H.M."/>
            <person name="Berlin A."/>
            <person name="Brown A."/>
            <person name="Chapman S.B."/>
            <person name="Chen Z."/>
            <person name="Dunbar C."/>
            <person name="Freedman E."/>
            <person name="Gearin G."/>
            <person name="Gellesch M."/>
            <person name="Goldberg J."/>
            <person name="Griggs A."/>
            <person name="Gujja S."/>
            <person name="Heiman D."/>
            <person name="Howarth C."/>
            <person name="Larson L."/>
            <person name="Lui A."/>
            <person name="MacDonald P.J.P."/>
            <person name="Montmayeur A."/>
            <person name="Murphy C."/>
            <person name="Neiman D."/>
            <person name="Pearson M."/>
            <person name="Priest M."/>
            <person name="Roberts A."/>
            <person name="Saif S."/>
            <person name="Shea T."/>
            <person name="Shenoy N."/>
            <person name="Sisk P."/>
            <person name="Stolte C."/>
            <person name="Sykes S."/>
            <person name="Wortman J."/>
            <person name="Nusbaum C."/>
            <person name="Birren B."/>
        </authorList>
    </citation>
    <scope>NUCLEOTIDE SEQUENCE [LARGE SCALE GENOMIC DNA]</scope>
    <source>
        <strain evidence="6 7">ATCC 51276</strain>
    </source>
</reference>
<feature type="transmembrane region" description="Helical" evidence="5">
    <location>
        <begin position="32"/>
        <end position="54"/>
    </location>
</feature>
<feature type="transmembrane region" description="Helical" evidence="5">
    <location>
        <begin position="155"/>
        <end position="176"/>
    </location>
</feature>
<dbReference type="PATRIC" id="fig|679200.3.peg.1065"/>
<dbReference type="PANTHER" id="PTHR37955">
    <property type="entry name" value="TELLURITE RESISTANCE PROTEIN TEHA"/>
    <property type="match status" value="1"/>
</dbReference>
<evidence type="ECO:0000256" key="3">
    <source>
        <dbReference type="ARBA" id="ARBA00022989"/>
    </source>
</evidence>
<protein>
    <recommendedName>
        <fullName evidence="8">C4-dicarboxylate transporter/malic acid transporter</fullName>
    </recommendedName>
</protein>
<evidence type="ECO:0000256" key="1">
    <source>
        <dbReference type="ARBA" id="ARBA00004141"/>
    </source>
</evidence>
<dbReference type="InterPro" id="IPR052951">
    <property type="entry name" value="Tellurite_res_ion_channel"/>
</dbReference>
<feature type="transmembrane region" description="Helical" evidence="5">
    <location>
        <begin position="188"/>
        <end position="208"/>
    </location>
</feature>
<feature type="transmembrane region" description="Helical" evidence="5">
    <location>
        <begin position="278"/>
        <end position="297"/>
    </location>
</feature>
<comment type="caution">
    <text evidence="6">The sequence shown here is derived from an EMBL/GenBank/DDBJ whole genome shotgun (WGS) entry which is preliminary data.</text>
</comment>
<dbReference type="InterPro" id="IPR038665">
    <property type="entry name" value="Voltage-dep_anion_channel_sf"/>
</dbReference>
<feature type="transmembrane region" description="Helical" evidence="5">
    <location>
        <begin position="66"/>
        <end position="87"/>
    </location>
</feature>
<keyword evidence="3 5" id="KW-1133">Transmembrane helix</keyword>